<dbReference type="Proteomes" id="UP000183339">
    <property type="component" value="Unassembled WGS sequence"/>
</dbReference>
<protein>
    <submittedName>
        <fullName evidence="2">Uncharacterized protein</fullName>
    </submittedName>
</protein>
<evidence type="ECO:0000256" key="1">
    <source>
        <dbReference type="SAM" id="MobiDB-lite"/>
    </source>
</evidence>
<reference evidence="2 3" key="1">
    <citation type="submission" date="2016-10" db="EMBL/GenBank/DDBJ databases">
        <authorList>
            <person name="de Groot N.N."/>
        </authorList>
    </citation>
    <scope>NUCLEOTIDE SEQUENCE [LARGE SCALE GENOMIC DNA]</scope>
    <source>
        <strain evidence="2 3">Nl7</strain>
    </source>
</reference>
<sequence>MLTASADIEAGVGPEIRWRNCQELPLYVESFTARKKDWKSGERYSTHGITVGSPEAASRIPERLLHPNELSTGTSISLLAPNSSYT</sequence>
<evidence type="ECO:0000313" key="3">
    <source>
        <dbReference type="Proteomes" id="UP000183339"/>
    </source>
</evidence>
<proteinExistence type="predicted"/>
<dbReference type="EMBL" id="FOHI01000002">
    <property type="protein sequence ID" value="SES94292.1"/>
    <property type="molecule type" value="Genomic_DNA"/>
</dbReference>
<dbReference type="AlphaFoldDB" id="A0A1I0AIY5"/>
<gene>
    <name evidence="2" type="ORF">SAMN05216412_102273</name>
</gene>
<name>A0A1I0AIY5_9PROT</name>
<feature type="region of interest" description="Disordered" evidence="1">
    <location>
        <begin position="37"/>
        <end position="56"/>
    </location>
</feature>
<organism evidence="2 3">
    <name type="scientific">Nitrosospira multiformis</name>
    <dbReference type="NCBI Taxonomy" id="1231"/>
    <lineage>
        <taxon>Bacteria</taxon>
        <taxon>Pseudomonadati</taxon>
        <taxon>Pseudomonadota</taxon>
        <taxon>Betaproteobacteria</taxon>
        <taxon>Nitrosomonadales</taxon>
        <taxon>Nitrosomonadaceae</taxon>
        <taxon>Nitrosospira</taxon>
    </lineage>
</organism>
<evidence type="ECO:0000313" key="2">
    <source>
        <dbReference type="EMBL" id="SES94292.1"/>
    </source>
</evidence>
<accession>A0A1I0AIY5</accession>